<dbReference type="Proteomes" id="UP000625711">
    <property type="component" value="Unassembled WGS sequence"/>
</dbReference>
<evidence type="ECO:0000313" key="2">
    <source>
        <dbReference type="Proteomes" id="UP000625711"/>
    </source>
</evidence>
<protein>
    <submittedName>
        <fullName evidence="1">Uncharacterized protein</fullName>
    </submittedName>
</protein>
<organism evidence="1 2">
    <name type="scientific">Rhynchophorus ferrugineus</name>
    <name type="common">Red palm weevil</name>
    <name type="synonym">Curculio ferrugineus</name>
    <dbReference type="NCBI Taxonomy" id="354439"/>
    <lineage>
        <taxon>Eukaryota</taxon>
        <taxon>Metazoa</taxon>
        <taxon>Ecdysozoa</taxon>
        <taxon>Arthropoda</taxon>
        <taxon>Hexapoda</taxon>
        <taxon>Insecta</taxon>
        <taxon>Pterygota</taxon>
        <taxon>Neoptera</taxon>
        <taxon>Endopterygota</taxon>
        <taxon>Coleoptera</taxon>
        <taxon>Polyphaga</taxon>
        <taxon>Cucujiformia</taxon>
        <taxon>Curculionidae</taxon>
        <taxon>Dryophthorinae</taxon>
        <taxon>Rhynchophorus</taxon>
    </lineage>
</organism>
<evidence type="ECO:0000313" key="1">
    <source>
        <dbReference type="EMBL" id="KAF7270422.1"/>
    </source>
</evidence>
<accession>A0A834HX19</accession>
<proteinExistence type="predicted"/>
<keyword evidence="2" id="KW-1185">Reference proteome</keyword>
<reference evidence="1" key="1">
    <citation type="submission" date="2020-08" db="EMBL/GenBank/DDBJ databases">
        <title>Genome sequencing and assembly of the red palm weevil Rhynchophorus ferrugineus.</title>
        <authorList>
            <person name="Dias G.B."/>
            <person name="Bergman C.M."/>
            <person name="Manee M."/>
        </authorList>
    </citation>
    <scope>NUCLEOTIDE SEQUENCE</scope>
    <source>
        <strain evidence="1">AA-2017</strain>
        <tissue evidence="1">Whole larva</tissue>
    </source>
</reference>
<comment type="caution">
    <text evidence="1">The sequence shown here is derived from an EMBL/GenBank/DDBJ whole genome shotgun (WGS) entry which is preliminary data.</text>
</comment>
<gene>
    <name evidence="1" type="ORF">GWI33_016617</name>
</gene>
<name>A0A834HX19_RHYFE</name>
<dbReference type="EMBL" id="JAACXV010014096">
    <property type="protein sequence ID" value="KAF7270422.1"/>
    <property type="molecule type" value="Genomic_DNA"/>
</dbReference>
<dbReference type="AlphaFoldDB" id="A0A834HX19"/>
<sequence>MFLLFPTYEGNVPKTEFRTVLDVNWYLNAVFALIKRNRRGNKHIVSIVCTEMKTSTEPIGPRASVNQSITYGKEPGAILEVSFA</sequence>